<evidence type="ECO:0000256" key="8">
    <source>
        <dbReference type="HAMAP-Rule" id="MF_00316"/>
    </source>
</evidence>
<gene>
    <name evidence="8" type="primary">mobA</name>
    <name evidence="10" type="ORF">TPSD3_11205</name>
</gene>
<feature type="binding site" evidence="8">
    <location>
        <position position="116"/>
    </location>
    <ligand>
        <name>Mg(2+)</name>
        <dbReference type="ChEBI" id="CHEBI:18420"/>
    </ligand>
</feature>
<comment type="cofactor">
    <cofactor evidence="8">
        <name>Mg(2+)</name>
        <dbReference type="ChEBI" id="CHEBI:18420"/>
    </cofactor>
</comment>
<keyword evidence="5 8" id="KW-0460">Magnesium</keyword>
<evidence type="ECO:0000256" key="2">
    <source>
        <dbReference type="ARBA" id="ARBA00022679"/>
    </source>
</evidence>
<accession>A0A251X797</accession>
<evidence type="ECO:0000256" key="1">
    <source>
        <dbReference type="ARBA" id="ARBA00022490"/>
    </source>
</evidence>
<keyword evidence="10" id="KW-0548">Nucleotidyltransferase</keyword>
<dbReference type="EC" id="2.7.7.77" evidence="8"/>
<comment type="caution">
    <text evidence="10">The sequence shown here is derived from an EMBL/GenBank/DDBJ whole genome shotgun (WGS) entry which is preliminary data.</text>
</comment>
<evidence type="ECO:0000256" key="5">
    <source>
        <dbReference type="ARBA" id="ARBA00022842"/>
    </source>
</evidence>
<dbReference type="InterPro" id="IPR029044">
    <property type="entry name" value="Nucleotide-diphossugar_trans"/>
</dbReference>
<comment type="similarity">
    <text evidence="8">Belongs to the MobA family.</text>
</comment>
<comment type="domain">
    <text evidence="8">The N-terminal domain determines nucleotide recognition and specific binding, while the C-terminal domain determines the specific binding to the target protein.</text>
</comment>
<keyword evidence="1 8" id="KW-0963">Cytoplasm</keyword>
<reference evidence="10 11" key="1">
    <citation type="submission" date="2016-12" db="EMBL/GenBank/DDBJ databases">
        <title>Thioflexothrix psekupsii D3 genome sequencing and assembly.</title>
        <authorList>
            <person name="Fomenkov A."/>
            <person name="Vincze T."/>
            <person name="Grabovich M."/>
            <person name="Anton B.P."/>
            <person name="Dubinina G."/>
            <person name="Orlova M."/>
            <person name="Belousova E."/>
            <person name="Roberts R.J."/>
        </authorList>
    </citation>
    <scope>NUCLEOTIDE SEQUENCE [LARGE SCALE GENOMIC DNA]</scope>
    <source>
        <strain evidence="10">D3</strain>
    </source>
</reference>
<feature type="binding site" evidence="8">
    <location>
        <position position="116"/>
    </location>
    <ligand>
        <name>GTP</name>
        <dbReference type="ChEBI" id="CHEBI:37565"/>
    </ligand>
</feature>
<organism evidence="10 11">
    <name type="scientific">Thioflexithrix psekupsensis</name>
    <dbReference type="NCBI Taxonomy" id="1570016"/>
    <lineage>
        <taxon>Bacteria</taxon>
        <taxon>Pseudomonadati</taxon>
        <taxon>Pseudomonadota</taxon>
        <taxon>Gammaproteobacteria</taxon>
        <taxon>Thiotrichales</taxon>
        <taxon>Thioflexithrix</taxon>
    </lineage>
</organism>
<protein>
    <recommendedName>
        <fullName evidence="8">Molybdenum cofactor guanylyltransferase</fullName>
        <shortName evidence="8">MoCo guanylyltransferase</shortName>
        <ecNumber evidence="8">2.7.7.77</ecNumber>
    </recommendedName>
    <alternativeName>
        <fullName evidence="8">GTP:molybdopterin guanylyltransferase</fullName>
    </alternativeName>
    <alternativeName>
        <fullName evidence="8">Mo-MPT guanylyltransferase</fullName>
    </alternativeName>
    <alternativeName>
        <fullName evidence="8">Molybdopterin guanylyltransferase</fullName>
    </alternativeName>
    <alternativeName>
        <fullName evidence="8">Molybdopterin-guanine dinucleotide synthase</fullName>
        <shortName evidence="8">MGD synthase</shortName>
    </alternativeName>
</protein>
<dbReference type="Proteomes" id="UP000194798">
    <property type="component" value="Unassembled WGS sequence"/>
</dbReference>
<dbReference type="OrthoDB" id="9788394at2"/>
<dbReference type="InterPro" id="IPR025877">
    <property type="entry name" value="MobA-like_NTP_Trfase"/>
</dbReference>
<feature type="binding site" evidence="8">
    <location>
        <begin position="20"/>
        <end position="22"/>
    </location>
    <ligand>
        <name>GTP</name>
        <dbReference type="ChEBI" id="CHEBI:37565"/>
    </ligand>
</feature>
<dbReference type="GO" id="GO:0005737">
    <property type="term" value="C:cytoplasm"/>
    <property type="evidence" value="ECO:0007669"/>
    <property type="project" value="UniProtKB-SubCell"/>
</dbReference>
<feature type="binding site" evidence="8">
    <location>
        <position position="80"/>
    </location>
    <ligand>
        <name>GTP</name>
        <dbReference type="ChEBI" id="CHEBI:37565"/>
    </ligand>
</feature>
<dbReference type="SUPFAM" id="SSF53448">
    <property type="entry name" value="Nucleotide-diphospho-sugar transferases"/>
    <property type="match status" value="1"/>
</dbReference>
<evidence type="ECO:0000313" key="10">
    <source>
        <dbReference type="EMBL" id="OUD13200.1"/>
    </source>
</evidence>
<evidence type="ECO:0000313" key="11">
    <source>
        <dbReference type="Proteomes" id="UP000194798"/>
    </source>
</evidence>
<dbReference type="RefSeq" id="WP_086488647.1">
    <property type="nucleotide sequence ID" value="NZ_MSLT01000018.1"/>
</dbReference>
<sequence>MNELTLNYPFDKNTLSAVILAGGQGQRMGGIDKGLLALNDKPMICYSSALLCALIPHVFISANRHQERYAELTGCPVISDAMGWGEFDQRFEGPLAGMLTGLTYAKTDYVLFTPCDSPLISAELIFSLWENLHQQNADLSVASHGERIQPVFALLKRELKDSLLRYLQTGARKIDRFYQQHRMAIAVCSDADVFLNINTPEDHASILRKISNPLP</sequence>
<evidence type="ECO:0000256" key="3">
    <source>
        <dbReference type="ARBA" id="ARBA00022723"/>
    </source>
</evidence>
<comment type="subcellular location">
    <subcellularLocation>
        <location evidence="8">Cytoplasm</location>
    </subcellularLocation>
</comment>
<evidence type="ECO:0000256" key="6">
    <source>
        <dbReference type="ARBA" id="ARBA00023134"/>
    </source>
</evidence>
<evidence type="ECO:0000256" key="4">
    <source>
        <dbReference type="ARBA" id="ARBA00022741"/>
    </source>
</evidence>
<dbReference type="GO" id="GO:1902758">
    <property type="term" value="P:bis(molybdopterin guanine dinucleotide)molybdenum biosynthetic process"/>
    <property type="evidence" value="ECO:0007669"/>
    <property type="project" value="TreeGrafter"/>
</dbReference>
<feature type="domain" description="MobA-like NTP transferase" evidence="9">
    <location>
        <begin position="17"/>
        <end position="177"/>
    </location>
</feature>
<dbReference type="PANTHER" id="PTHR19136">
    <property type="entry name" value="MOLYBDENUM COFACTOR GUANYLYLTRANSFERASE"/>
    <property type="match status" value="1"/>
</dbReference>
<dbReference type="EMBL" id="MSLT01000018">
    <property type="protein sequence ID" value="OUD13200.1"/>
    <property type="molecule type" value="Genomic_DNA"/>
</dbReference>
<comment type="caution">
    <text evidence="8">Lacks conserved residue(s) required for the propagation of feature annotation.</text>
</comment>
<name>A0A251X797_9GAMM</name>
<dbReference type="GO" id="GO:0046872">
    <property type="term" value="F:metal ion binding"/>
    <property type="evidence" value="ECO:0007669"/>
    <property type="project" value="UniProtKB-KW"/>
</dbReference>
<dbReference type="CDD" id="cd02503">
    <property type="entry name" value="MobA"/>
    <property type="match status" value="1"/>
</dbReference>
<dbReference type="NCBIfam" id="TIGR02665">
    <property type="entry name" value="molyb_mobA"/>
    <property type="match status" value="1"/>
</dbReference>
<keyword evidence="6 8" id="KW-0342">GTP-binding</keyword>
<comment type="function">
    <text evidence="8">Transfers a GMP moiety from GTP to Mo-molybdopterin (Mo-MPT) cofactor (Moco or molybdenum cofactor) to form Mo-molybdopterin guanine dinucleotide (Mo-MGD) cofactor.</text>
</comment>
<dbReference type="InterPro" id="IPR013482">
    <property type="entry name" value="Molybde_CF_guanTrfase"/>
</dbReference>
<dbReference type="GO" id="GO:0061603">
    <property type="term" value="F:molybdenum cofactor guanylyltransferase activity"/>
    <property type="evidence" value="ECO:0007669"/>
    <property type="project" value="UniProtKB-EC"/>
</dbReference>
<keyword evidence="2 8" id="KW-0808">Transferase</keyword>
<dbReference type="GO" id="GO:0005525">
    <property type="term" value="F:GTP binding"/>
    <property type="evidence" value="ECO:0007669"/>
    <property type="project" value="UniProtKB-UniRule"/>
</dbReference>
<keyword evidence="3 8" id="KW-0479">Metal-binding</keyword>
<keyword evidence="4 8" id="KW-0547">Nucleotide-binding</keyword>
<comment type="subunit">
    <text evidence="8">Monomer.</text>
</comment>
<evidence type="ECO:0000259" key="9">
    <source>
        <dbReference type="Pfam" id="PF12804"/>
    </source>
</evidence>
<dbReference type="AlphaFoldDB" id="A0A251X797"/>
<dbReference type="Pfam" id="PF12804">
    <property type="entry name" value="NTP_transf_3"/>
    <property type="match status" value="1"/>
</dbReference>
<feature type="binding site" evidence="8">
    <location>
        <position position="33"/>
    </location>
    <ligand>
        <name>GTP</name>
        <dbReference type="ChEBI" id="CHEBI:37565"/>
    </ligand>
</feature>
<proteinExistence type="inferred from homology"/>
<keyword evidence="7 8" id="KW-0501">Molybdenum cofactor biosynthesis</keyword>
<dbReference type="Gene3D" id="3.90.550.10">
    <property type="entry name" value="Spore Coat Polysaccharide Biosynthesis Protein SpsA, Chain A"/>
    <property type="match status" value="1"/>
</dbReference>
<dbReference type="HAMAP" id="MF_00316">
    <property type="entry name" value="MobA"/>
    <property type="match status" value="1"/>
</dbReference>
<comment type="catalytic activity">
    <reaction evidence="8">
        <text>Mo-molybdopterin + GTP + H(+) = Mo-molybdopterin guanine dinucleotide + diphosphate</text>
        <dbReference type="Rhea" id="RHEA:34243"/>
        <dbReference type="ChEBI" id="CHEBI:15378"/>
        <dbReference type="ChEBI" id="CHEBI:33019"/>
        <dbReference type="ChEBI" id="CHEBI:37565"/>
        <dbReference type="ChEBI" id="CHEBI:71302"/>
        <dbReference type="ChEBI" id="CHEBI:71310"/>
        <dbReference type="EC" id="2.7.7.77"/>
    </reaction>
</comment>
<evidence type="ECO:0000256" key="7">
    <source>
        <dbReference type="ARBA" id="ARBA00023150"/>
    </source>
</evidence>
<dbReference type="PANTHER" id="PTHR19136:SF81">
    <property type="entry name" value="MOLYBDENUM COFACTOR GUANYLYLTRANSFERASE"/>
    <property type="match status" value="1"/>
</dbReference>
<keyword evidence="11" id="KW-1185">Reference proteome</keyword>